<comment type="subcellular location">
    <subcellularLocation>
        <location evidence="1 11">Cell outer membrane</location>
        <topology evidence="1 11">Multi-pass membrane protein</topology>
    </subcellularLocation>
</comment>
<sequence>MSIRQRKLAECLRSMLGNGVALSFLFCGHAMAQAQSTPDTQSQAKPAKPAQGKVSAEKKDAVDLGNVTVTAQSRTQEVQDVPIPVQIVTTKQIDALAATDFSKMNGYVPGLFVDGSQPTQPVYSLRGISVTDFGIGTDSPIGIYEDGVYTGKTGGALLTFNDIQRVEVLKGPQGTLFGRNSAGGAISVVTNEPEDDWEKKLRVRLGNYGTRYVDGVLNAPVSSTAALRFSFVDTQSNGWLHDAANGQHYNKNDDWGIRSQFRWNAPGDTKVRVAWEHEKLNQPARPAIGLVSVPPAPGVLGFPPDPQTYLNPIHAPIYNDVVGNGEKRTFDAVTLFVDHSFSFGDLSSITAYRHFKTSNLEDSDGTNQRYLYLDTNNIENNSSWYQEFKLSGKNDLLDWVAGTSYYYDNARQTSQVDLFTDSLDTVFNNTQQAPGGLYGPLGAAAGSPGLLLNDPWQESMINHGRSKAYALFGDVIWHLNERLNLTTGLRFTRDEKDFSWFNPMRTAPQLDATLSALQAMGFFDQPGVPPIQTFQQNIEFNSPAATNAPFTIKHSWNDFSPRAVLDYKWTPNVMVYGSVSKGYQAGGFNAQQVNSVYQPEEVWNYEFGVKSYFPDYRLLLNASAYYYRYTNLQSLNLIANGNGVVPVYEVTTSDQHAKGLELEAHWQATKALRINANVTYTNATYQHYVNPQGTSLAGQPVGEPLWSAAAGLEYVWHDVFDGDINATWQQAYRGKTRCNSDSAAQGQCLTTPTFTLGRAQNRTDLRLGWSSPHAPWSVALFVNNAFNKRYVQSINNISASILGTPFAYITPPRTWGVEMAVDF</sequence>
<dbReference type="InterPro" id="IPR012910">
    <property type="entry name" value="Plug_dom"/>
</dbReference>
<keyword evidence="3 11" id="KW-1134">Transmembrane beta strand</keyword>
<evidence type="ECO:0000256" key="6">
    <source>
        <dbReference type="ARBA" id="ARBA00023004"/>
    </source>
</evidence>
<gene>
    <name evidence="17" type="ORF">DVJ77_19155</name>
</gene>
<keyword evidence="9 11" id="KW-0472">Membrane</keyword>
<evidence type="ECO:0000256" key="11">
    <source>
        <dbReference type="PROSITE-ProRule" id="PRU01360"/>
    </source>
</evidence>
<evidence type="ECO:0000313" key="17">
    <source>
        <dbReference type="EMBL" id="RDD79991.1"/>
    </source>
</evidence>
<keyword evidence="5 11" id="KW-0812">Transmembrane</keyword>
<comment type="similarity">
    <text evidence="11 12">Belongs to the TonB-dependent receptor family.</text>
</comment>
<evidence type="ECO:0000256" key="5">
    <source>
        <dbReference type="ARBA" id="ARBA00022692"/>
    </source>
</evidence>
<keyword evidence="7" id="KW-0406">Ion transport</keyword>
<dbReference type="GO" id="GO:0009279">
    <property type="term" value="C:cell outer membrane"/>
    <property type="evidence" value="ECO:0007669"/>
    <property type="project" value="UniProtKB-SubCell"/>
</dbReference>
<dbReference type="Pfam" id="PF07715">
    <property type="entry name" value="Plug"/>
    <property type="match status" value="1"/>
</dbReference>
<dbReference type="EMBL" id="QQAH01000022">
    <property type="protein sequence ID" value="RDD79991.1"/>
    <property type="molecule type" value="Genomic_DNA"/>
</dbReference>
<dbReference type="Proteomes" id="UP000253782">
    <property type="component" value="Unassembled WGS sequence"/>
</dbReference>
<dbReference type="SUPFAM" id="SSF56935">
    <property type="entry name" value="Porins"/>
    <property type="match status" value="1"/>
</dbReference>
<feature type="region of interest" description="Disordered" evidence="13">
    <location>
        <begin position="36"/>
        <end position="59"/>
    </location>
</feature>
<name>A0A369UHF0_9GAMM</name>
<protein>
    <submittedName>
        <fullName evidence="17">TonB-dependent receptor</fullName>
    </submittedName>
</protein>
<dbReference type="InterPro" id="IPR000531">
    <property type="entry name" value="Beta-barrel_TonB"/>
</dbReference>
<evidence type="ECO:0000256" key="3">
    <source>
        <dbReference type="ARBA" id="ARBA00022452"/>
    </source>
</evidence>
<feature type="domain" description="TonB-dependent receptor plug" evidence="16">
    <location>
        <begin position="78"/>
        <end position="185"/>
    </location>
</feature>
<dbReference type="GO" id="GO:0006826">
    <property type="term" value="P:iron ion transport"/>
    <property type="evidence" value="ECO:0007669"/>
    <property type="project" value="UniProtKB-KW"/>
</dbReference>
<evidence type="ECO:0000256" key="7">
    <source>
        <dbReference type="ARBA" id="ARBA00023065"/>
    </source>
</evidence>
<dbReference type="OrthoDB" id="127311at2"/>
<comment type="caution">
    <text evidence="17">The sequence shown here is derived from an EMBL/GenBank/DDBJ whole genome shotgun (WGS) entry which is preliminary data.</text>
</comment>
<feature type="signal peptide" evidence="14">
    <location>
        <begin position="1"/>
        <end position="32"/>
    </location>
</feature>
<evidence type="ECO:0000259" key="15">
    <source>
        <dbReference type="Pfam" id="PF00593"/>
    </source>
</evidence>
<proteinExistence type="inferred from homology"/>
<evidence type="ECO:0000259" key="16">
    <source>
        <dbReference type="Pfam" id="PF07715"/>
    </source>
</evidence>
<organism evidence="17 18">
    <name type="scientific">Dyella tabacisoli</name>
    <dbReference type="NCBI Taxonomy" id="2282381"/>
    <lineage>
        <taxon>Bacteria</taxon>
        <taxon>Pseudomonadati</taxon>
        <taxon>Pseudomonadota</taxon>
        <taxon>Gammaproteobacteria</taxon>
        <taxon>Lysobacterales</taxon>
        <taxon>Rhodanobacteraceae</taxon>
        <taxon>Dyella</taxon>
    </lineage>
</organism>
<dbReference type="PROSITE" id="PS52016">
    <property type="entry name" value="TONB_DEPENDENT_REC_3"/>
    <property type="match status" value="1"/>
</dbReference>
<dbReference type="PANTHER" id="PTHR32552">
    <property type="entry name" value="FERRICHROME IRON RECEPTOR-RELATED"/>
    <property type="match status" value="1"/>
</dbReference>
<keyword evidence="17" id="KW-0675">Receptor</keyword>
<feature type="domain" description="TonB-dependent receptor-like beta-barrel" evidence="15">
    <location>
        <begin position="329"/>
        <end position="784"/>
    </location>
</feature>
<evidence type="ECO:0000256" key="13">
    <source>
        <dbReference type="SAM" id="MobiDB-lite"/>
    </source>
</evidence>
<dbReference type="PANTHER" id="PTHR32552:SF81">
    <property type="entry name" value="TONB-DEPENDENT OUTER MEMBRANE RECEPTOR"/>
    <property type="match status" value="1"/>
</dbReference>
<keyword evidence="8 12" id="KW-0798">TonB box</keyword>
<keyword evidence="4" id="KW-0410">Iron transport</keyword>
<reference evidence="17 18" key="1">
    <citation type="submission" date="2018-07" db="EMBL/GenBank/DDBJ databases">
        <title>Dyella tabacisoli L4-6T, whole genome shotgun sequence.</title>
        <authorList>
            <person name="Zhou X.-K."/>
            <person name="Li W.-J."/>
            <person name="Duan Y.-Q."/>
        </authorList>
    </citation>
    <scope>NUCLEOTIDE SEQUENCE [LARGE SCALE GENOMIC DNA]</scope>
    <source>
        <strain evidence="17 18">L4-6</strain>
    </source>
</reference>
<evidence type="ECO:0000256" key="12">
    <source>
        <dbReference type="RuleBase" id="RU003357"/>
    </source>
</evidence>
<evidence type="ECO:0000256" key="4">
    <source>
        <dbReference type="ARBA" id="ARBA00022496"/>
    </source>
</evidence>
<keyword evidence="14" id="KW-0732">Signal</keyword>
<accession>A0A369UHF0</accession>
<keyword evidence="10 11" id="KW-0998">Cell outer membrane</keyword>
<evidence type="ECO:0000256" key="1">
    <source>
        <dbReference type="ARBA" id="ARBA00004571"/>
    </source>
</evidence>
<evidence type="ECO:0000256" key="2">
    <source>
        <dbReference type="ARBA" id="ARBA00022448"/>
    </source>
</evidence>
<keyword evidence="2 11" id="KW-0813">Transport</keyword>
<evidence type="ECO:0000256" key="8">
    <source>
        <dbReference type="ARBA" id="ARBA00023077"/>
    </source>
</evidence>
<dbReference type="AlphaFoldDB" id="A0A369UHF0"/>
<dbReference type="InterPro" id="IPR036942">
    <property type="entry name" value="Beta-barrel_TonB_sf"/>
</dbReference>
<evidence type="ECO:0000256" key="14">
    <source>
        <dbReference type="SAM" id="SignalP"/>
    </source>
</evidence>
<keyword evidence="6" id="KW-0408">Iron</keyword>
<evidence type="ECO:0000313" key="18">
    <source>
        <dbReference type="Proteomes" id="UP000253782"/>
    </source>
</evidence>
<feature type="chain" id="PRO_5016868272" evidence="14">
    <location>
        <begin position="33"/>
        <end position="823"/>
    </location>
</feature>
<dbReference type="RefSeq" id="WP_114847139.1">
    <property type="nucleotide sequence ID" value="NZ_JBHSPE010000025.1"/>
</dbReference>
<dbReference type="InterPro" id="IPR039426">
    <property type="entry name" value="TonB-dep_rcpt-like"/>
</dbReference>
<dbReference type="Pfam" id="PF00593">
    <property type="entry name" value="TonB_dep_Rec_b-barrel"/>
    <property type="match status" value="1"/>
</dbReference>
<dbReference type="Gene3D" id="2.40.170.20">
    <property type="entry name" value="TonB-dependent receptor, beta-barrel domain"/>
    <property type="match status" value="1"/>
</dbReference>
<evidence type="ECO:0000256" key="9">
    <source>
        <dbReference type="ARBA" id="ARBA00023136"/>
    </source>
</evidence>
<evidence type="ECO:0000256" key="10">
    <source>
        <dbReference type="ARBA" id="ARBA00023237"/>
    </source>
</evidence>
<keyword evidence="18" id="KW-1185">Reference proteome</keyword>